<evidence type="ECO:0000313" key="13">
    <source>
        <dbReference type="EMBL" id="KAK6633631.1"/>
    </source>
</evidence>
<dbReference type="InterPro" id="IPR033640">
    <property type="entry name" value="FAR_C"/>
</dbReference>
<keyword evidence="6 10" id="KW-1133">Transmembrane helix</keyword>
<keyword evidence="8 10" id="KW-0472">Membrane</keyword>
<dbReference type="CDD" id="cd05236">
    <property type="entry name" value="FAR-N_SDR_e"/>
    <property type="match status" value="1"/>
</dbReference>
<keyword evidence="3 10" id="KW-0444">Lipid biosynthesis</keyword>
<dbReference type="AlphaFoldDB" id="A0AAN8SF04"/>
<dbReference type="Proteomes" id="UP001359485">
    <property type="component" value="Unassembled WGS sequence"/>
</dbReference>
<dbReference type="CDD" id="cd09071">
    <property type="entry name" value="FAR_C"/>
    <property type="match status" value="1"/>
</dbReference>
<dbReference type="GO" id="GO:0016020">
    <property type="term" value="C:membrane"/>
    <property type="evidence" value="ECO:0007669"/>
    <property type="project" value="UniProtKB-SubCell"/>
</dbReference>
<evidence type="ECO:0000259" key="12">
    <source>
        <dbReference type="Pfam" id="PF07993"/>
    </source>
</evidence>
<dbReference type="EMBL" id="JAWJWE010000001">
    <property type="protein sequence ID" value="KAK6644944.1"/>
    <property type="molecule type" value="Genomic_DNA"/>
</dbReference>
<keyword evidence="7 10" id="KW-0443">Lipid metabolism</keyword>
<dbReference type="PANTHER" id="PTHR11011:SF61">
    <property type="entry name" value="FATTY ACYL-COA REDUCTASE"/>
    <property type="match status" value="1"/>
</dbReference>
<sequence>MGNGESALEKEYQKKYEGVDIDGLPDRIADTFKGKTLFITGGTGFMGKVLVEKILRDCPDLKKMYLLTRVKKGMDPKERLYKIFQSPLFDKVKEIHGEDVIKNKVAYIGGDVTVPELGMSESDRQILIDEVDIVYHLAATIRFDETLKRAVLLNVRGTKMVLELAKQMKHIEFFYHMSTAYCHLEEKILEERSYPPLCNPHDLIKSMEWMEDDVAETLTQKILGKYPNTYAFTKNLAEAIVVEAIESDPPFPAVIARPSIVVPIWREPLPGWTDNINGPTGLLIGAGKGVIRTMYCKQEGHADYLPVDIAVNAVLVVTWNFVTNKDYSRRYFHFTSSEEIRISWEELILMGRKITEEIPLNGVVWYPGGSMKKSKLLHTICVILFHYIPAYFIDTLLFFLGYKPIMCRVQSRISKGFEVFEYYANNQWQFMNTHVYYARSVMNPKERERYKVDGLGLDIEQYFKSCILAARAYILNEAPETLPAARRHLKIMYWVDVITKIALTLFFFYLMSRYFEFFHFIFFGLLSVFQYVLNIFTPKASAQMKADA</sequence>
<evidence type="ECO:0000256" key="1">
    <source>
        <dbReference type="ARBA" id="ARBA00004141"/>
    </source>
</evidence>
<feature type="transmembrane region" description="Helical" evidence="10">
    <location>
        <begin position="491"/>
        <end position="511"/>
    </location>
</feature>
<name>A0AAN8SF04_POLSC</name>
<keyword evidence="10" id="KW-0560">Oxidoreductase</keyword>
<evidence type="ECO:0000256" key="3">
    <source>
        <dbReference type="ARBA" id="ARBA00022516"/>
    </source>
</evidence>
<keyword evidence="15" id="KW-1185">Reference proteome</keyword>
<evidence type="ECO:0000256" key="7">
    <source>
        <dbReference type="ARBA" id="ARBA00023098"/>
    </source>
</evidence>
<comment type="catalytic activity">
    <reaction evidence="9 10">
        <text>a long-chain fatty acyl-CoA + 2 NADPH + 2 H(+) = a long-chain primary fatty alcohol + 2 NADP(+) + CoA</text>
        <dbReference type="Rhea" id="RHEA:52716"/>
        <dbReference type="ChEBI" id="CHEBI:15378"/>
        <dbReference type="ChEBI" id="CHEBI:57287"/>
        <dbReference type="ChEBI" id="CHEBI:57783"/>
        <dbReference type="ChEBI" id="CHEBI:58349"/>
        <dbReference type="ChEBI" id="CHEBI:77396"/>
        <dbReference type="ChEBI" id="CHEBI:83139"/>
        <dbReference type="EC" id="1.2.1.84"/>
    </reaction>
</comment>
<dbReference type="EC" id="1.2.1.84" evidence="10"/>
<feature type="domain" description="Fatty acyl-CoA reductase C-terminal" evidence="11">
    <location>
        <begin position="385"/>
        <end position="477"/>
    </location>
</feature>
<comment type="subcellular location">
    <subcellularLocation>
        <location evidence="1">Membrane</location>
        <topology evidence="1">Multi-pass membrane protein</topology>
    </subcellularLocation>
</comment>
<feature type="transmembrane region" description="Helical" evidence="10">
    <location>
        <begin position="376"/>
        <end position="402"/>
    </location>
</feature>
<dbReference type="GO" id="GO:0035336">
    <property type="term" value="P:long-chain fatty-acyl-CoA metabolic process"/>
    <property type="evidence" value="ECO:0007669"/>
    <property type="project" value="TreeGrafter"/>
</dbReference>
<proteinExistence type="inferred from homology"/>
<evidence type="ECO:0000313" key="15">
    <source>
        <dbReference type="Proteomes" id="UP001359485"/>
    </source>
</evidence>
<dbReference type="SUPFAM" id="SSF51735">
    <property type="entry name" value="NAD(P)-binding Rossmann-fold domains"/>
    <property type="match status" value="1"/>
</dbReference>
<dbReference type="Proteomes" id="UP001372834">
    <property type="component" value="Unassembled WGS sequence"/>
</dbReference>
<evidence type="ECO:0000256" key="5">
    <source>
        <dbReference type="ARBA" id="ARBA00022857"/>
    </source>
</evidence>
<dbReference type="GO" id="GO:0102965">
    <property type="term" value="F:alcohol-forming long-chain fatty acyl-CoA reductase activity"/>
    <property type="evidence" value="ECO:0007669"/>
    <property type="project" value="UniProtKB-EC"/>
</dbReference>
<evidence type="ECO:0000256" key="4">
    <source>
        <dbReference type="ARBA" id="ARBA00022692"/>
    </source>
</evidence>
<feature type="transmembrane region" description="Helical" evidence="10">
    <location>
        <begin position="517"/>
        <end position="536"/>
    </location>
</feature>
<evidence type="ECO:0000256" key="8">
    <source>
        <dbReference type="ARBA" id="ARBA00023136"/>
    </source>
</evidence>
<comment type="caution">
    <text evidence="14">The sequence shown here is derived from an EMBL/GenBank/DDBJ whole genome shotgun (WGS) entry which is preliminary data.</text>
</comment>
<dbReference type="InterPro" id="IPR036291">
    <property type="entry name" value="NAD(P)-bd_dom_sf"/>
</dbReference>
<evidence type="ECO:0000259" key="11">
    <source>
        <dbReference type="Pfam" id="PF03015"/>
    </source>
</evidence>
<evidence type="ECO:0000256" key="6">
    <source>
        <dbReference type="ARBA" id="ARBA00022989"/>
    </source>
</evidence>
<dbReference type="Gene3D" id="3.40.50.720">
    <property type="entry name" value="NAD(P)-binding Rossmann-like Domain"/>
    <property type="match status" value="1"/>
</dbReference>
<dbReference type="InterPro" id="IPR013120">
    <property type="entry name" value="FAR_NAD-bd"/>
</dbReference>
<evidence type="ECO:0000313" key="16">
    <source>
        <dbReference type="Proteomes" id="UP001372834"/>
    </source>
</evidence>
<evidence type="ECO:0000256" key="2">
    <source>
        <dbReference type="ARBA" id="ARBA00005928"/>
    </source>
</evidence>
<dbReference type="FunFam" id="3.40.50.720:FF:000143">
    <property type="entry name" value="Fatty acyl-CoA reductase"/>
    <property type="match status" value="1"/>
</dbReference>
<organism evidence="14 16">
    <name type="scientific">Polyplax serrata</name>
    <name type="common">Common mouse louse</name>
    <dbReference type="NCBI Taxonomy" id="468196"/>
    <lineage>
        <taxon>Eukaryota</taxon>
        <taxon>Metazoa</taxon>
        <taxon>Ecdysozoa</taxon>
        <taxon>Arthropoda</taxon>
        <taxon>Hexapoda</taxon>
        <taxon>Insecta</taxon>
        <taxon>Pterygota</taxon>
        <taxon>Neoptera</taxon>
        <taxon>Paraneoptera</taxon>
        <taxon>Psocodea</taxon>
        <taxon>Troctomorpha</taxon>
        <taxon>Phthiraptera</taxon>
        <taxon>Anoplura</taxon>
        <taxon>Polyplacidae</taxon>
        <taxon>Polyplax</taxon>
    </lineage>
</organism>
<dbReference type="InterPro" id="IPR026055">
    <property type="entry name" value="FAR"/>
</dbReference>
<accession>A0AAN8SF04</accession>
<evidence type="ECO:0000256" key="9">
    <source>
        <dbReference type="ARBA" id="ARBA00052530"/>
    </source>
</evidence>
<keyword evidence="5 10" id="KW-0521">NADP</keyword>
<protein>
    <recommendedName>
        <fullName evidence="10">Fatty acyl-CoA reductase</fullName>
        <ecNumber evidence="10">1.2.1.84</ecNumber>
    </recommendedName>
</protein>
<comment type="function">
    <text evidence="10">Catalyzes the reduction of fatty acyl-CoA to fatty alcohols.</text>
</comment>
<reference evidence="14 16" key="1">
    <citation type="submission" date="2023-10" db="EMBL/GenBank/DDBJ databases">
        <title>Genomes of two closely related lineages of the louse Polyplax serrata with different host specificities.</title>
        <authorList>
            <person name="Martinu J."/>
            <person name="Tarabai H."/>
            <person name="Stefka J."/>
            <person name="Hypsa V."/>
        </authorList>
    </citation>
    <scope>NUCLEOTIDE SEQUENCE [LARGE SCALE GENOMIC DNA]</scope>
    <source>
        <strain evidence="13">98ZLc_SE</strain>
        <strain evidence="14">HR10_N</strain>
    </source>
</reference>
<dbReference type="Pfam" id="PF07993">
    <property type="entry name" value="NAD_binding_4"/>
    <property type="match status" value="1"/>
</dbReference>
<dbReference type="GO" id="GO:0005777">
    <property type="term" value="C:peroxisome"/>
    <property type="evidence" value="ECO:0007669"/>
    <property type="project" value="TreeGrafter"/>
</dbReference>
<dbReference type="PANTHER" id="PTHR11011">
    <property type="entry name" value="MALE STERILITY PROTEIN 2-RELATED"/>
    <property type="match status" value="1"/>
</dbReference>
<gene>
    <name evidence="14" type="ORF">RUM43_001220</name>
    <name evidence="13" type="ORF">RUM44_004238</name>
</gene>
<keyword evidence="4 10" id="KW-0812">Transmembrane</keyword>
<dbReference type="GO" id="GO:0080019">
    <property type="term" value="F:alcohol-forming very long-chain fatty acyl-CoA reductase activity"/>
    <property type="evidence" value="ECO:0007669"/>
    <property type="project" value="InterPro"/>
</dbReference>
<dbReference type="EMBL" id="JAWJWF010000004">
    <property type="protein sequence ID" value="KAK6633631.1"/>
    <property type="molecule type" value="Genomic_DNA"/>
</dbReference>
<evidence type="ECO:0000256" key="10">
    <source>
        <dbReference type="RuleBase" id="RU363097"/>
    </source>
</evidence>
<comment type="similarity">
    <text evidence="2 10">Belongs to the fatty acyl-CoA reductase family.</text>
</comment>
<dbReference type="Pfam" id="PF03015">
    <property type="entry name" value="Sterile"/>
    <property type="match status" value="1"/>
</dbReference>
<evidence type="ECO:0000313" key="14">
    <source>
        <dbReference type="EMBL" id="KAK6644944.1"/>
    </source>
</evidence>
<feature type="domain" description="Thioester reductase (TE)" evidence="12">
    <location>
        <begin position="39"/>
        <end position="314"/>
    </location>
</feature>